<dbReference type="Proteomes" id="UP000285860">
    <property type="component" value="Unassembled WGS sequence"/>
</dbReference>
<dbReference type="VEuPathDB" id="FungiDB:FOXG_21529"/>
<sequence length="604" mass="68356">MADAVYPSTPYYCITQARCRLCQFLLEDGEPIVADIGDEGVSCEFSFHRRTTFYDDELDIKLHMCLADECRSRTKAIVCFHTSCHEFRFYAITPEFLAATHYAFPPPLTEEHRRTQYIRQALTYKLQQAKLWPRELPTELWAMVAGLLLQDCATLTAQEQVDGCNSGSAADITFDLNQPVYATYVKIDGRSYIKTLRNKTRNKIKGEISVRLSIPSIQDGDADKDMFVAEDHLGIRRIFFVSPKHVEQWCRAPPSVPGAWWKHISQYNIPSTMVFKTDGFKIRDIEGLQKGSPVWQLPVSITPSVIDLLTLETPKECPNGLRMRFFDCNAPDILGYFVATDGARTFSILSHKQGQQVDTSLFKEIDSPICFWMYMPISKGEYLTDICRRAGRLILQIETVGLTFTTNRGRTAVFGLYGHAGVDSRRIAALPPKPSRVYYNQPGASGTLNVDVIALENSGTTAQDNIPSMPVSVSPCPYTQSNEIWVHTSCSMRRLTGIQPCIDASASHQPVIGMLLYYHDGHRESIGQFRLDWSIEPFAVGETDKLYISGKRTKKNWGYVANVTTQAPLDRAEGRWLDVAQVGVLEWWFSSRHSVLFYDNVRLN</sequence>
<organism evidence="1 3">
    <name type="scientific">Fusarium oxysporum</name>
    <name type="common">Fusarium vascular wilt</name>
    <dbReference type="NCBI Taxonomy" id="5507"/>
    <lineage>
        <taxon>Eukaryota</taxon>
        <taxon>Fungi</taxon>
        <taxon>Dikarya</taxon>
        <taxon>Ascomycota</taxon>
        <taxon>Pezizomycotina</taxon>
        <taxon>Sordariomycetes</taxon>
        <taxon>Hypocreomycetidae</taxon>
        <taxon>Hypocreales</taxon>
        <taxon>Nectriaceae</taxon>
        <taxon>Fusarium</taxon>
        <taxon>Fusarium oxysporum species complex</taxon>
    </lineage>
</organism>
<dbReference type="VEuPathDB" id="FungiDB:FOMG_18021"/>
<dbReference type="AlphaFoldDB" id="A0A420MAN8"/>
<accession>A0A420MAN8</accession>
<dbReference type="EMBL" id="MRCY01000374">
    <property type="protein sequence ID" value="RKK88536.1"/>
    <property type="molecule type" value="Genomic_DNA"/>
</dbReference>
<name>A0A420MAN8_FUSOX</name>
<proteinExistence type="predicted"/>
<protein>
    <submittedName>
        <fullName evidence="1">Uncharacterized protein</fullName>
    </submittedName>
</protein>
<evidence type="ECO:0000313" key="2">
    <source>
        <dbReference type="EMBL" id="RKK88536.1"/>
    </source>
</evidence>
<comment type="caution">
    <text evidence="1">The sequence shown here is derived from an EMBL/GenBank/DDBJ whole genome shotgun (WGS) entry which is preliminary data.</text>
</comment>
<dbReference type="VEuPathDB" id="FungiDB:FOZG_18325"/>
<evidence type="ECO:0000313" key="1">
    <source>
        <dbReference type="EMBL" id="RKK64714.1"/>
    </source>
</evidence>
<dbReference type="EMBL" id="MRCX01000490">
    <property type="protein sequence ID" value="RKK64714.1"/>
    <property type="molecule type" value="Genomic_DNA"/>
</dbReference>
<evidence type="ECO:0000313" key="3">
    <source>
        <dbReference type="Proteomes" id="UP000285084"/>
    </source>
</evidence>
<dbReference type="VEuPathDB" id="FungiDB:FOIG_13641"/>
<evidence type="ECO:0000313" key="4">
    <source>
        <dbReference type="Proteomes" id="UP000285860"/>
    </source>
</evidence>
<dbReference type="Proteomes" id="UP000285084">
    <property type="component" value="Unassembled WGS sequence"/>
</dbReference>
<reference evidence="3 4" key="1">
    <citation type="journal article" date="2018" name="Sci. Rep.">
        <title>Characterisation of pathogen-specific regions and novel effector candidates in Fusarium oxysporum f. sp. cepae.</title>
        <authorList>
            <person name="Armitage A.D."/>
            <person name="Taylor A."/>
            <person name="Sobczyk M.K."/>
            <person name="Baxter L."/>
            <person name="Greenfield B.P."/>
            <person name="Bates H.J."/>
            <person name="Wilson F."/>
            <person name="Jackson A.C."/>
            <person name="Ott S."/>
            <person name="Harrison R.J."/>
            <person name="Clarkson J.P."/>
        </authorList>
    </citation>
    <scope>NUCLEOTIDE SEQUENCE [LARGE SCALE GENOMIC DNA]</scope>
    <source>
        <strain evidence="1 3">Fo_A13</strain>
        <strain evidence="2 4">Fo_A28</strain>
    </source>
</reference>
<dbReference type="VEuPathDB" id="FungiDB:FOC1_g10008472"/>
<gene>
    <name evidence="2" type="ORF">BFJ68_g16925</name>
    <name evidence="1" type="ORF">BFJ69_g16592</name>
</gene>